<dbReference type="Proteomes" id="UP001501725">
    <property type="component" value="Unassembled WGS sequence"/>
</dbReference>
<reference evidence="5" key="1">
    <citation type="journal article" date="2019" name="Int. J. Syst. Evol. Microbiol.">
        <title>The Global Catalogue of Microorganisms (GCM) 10K type strain sequencing project: providing services to taxonomists for standard genome sequencing and annotation.</title>
        <authorList>
            <consortium name="The Broad Institute Genomics Platform"/>
            <consortium name="The Broad Institute Genome Sequencing Center for Infectious Disease"/>
            <person name="Wu L."/>
            <person name="Ma J."/>
        </authorList>
    </citation>
    <scope>NUCLEOTIDE SEQUENCE [LARGE SCALE GENOMIC DNA]</scope>
    <source>
        <strain evidence="5">JCM 17919</strain>
    </source>
</reference>
<dbReference type="Gene3D" id="3.40.630.30">
    <property type="match status" value="1"/>
</dbReference>
<evidence type="ECO:0000313" key="5">
    <source>
        <dbReference type="Proteomes" id="UP001501725"/>
    </source>
</evidence>
<evidence type="ECO:0000259" key="3">
    <source>
        <dbReference type="PROSITE" id="PS51186"/>
    </source>
</evidence>
<comment type="caution">
    <text evidence="4">The sequence shown here is derived from an EMBL/GenBank/DDBJ whole genome shotgun (WGS) entry which is preliminary data.</text>
</comment>
<dbReference type="PANTHER" id="PTHR43877">
    <property type="entry name" value="AMINOALKYLPHOSPHONATE N-ACETYLTRANSFERASE-RELATED-RELATED"/>
    <property type="match status" value="1"/>
</dbReference>
<name>A0ABP8GNB6_9BACT</name>
<evidence type="ECO:0000256" key="1">
    <source>
        <dbReference type="ARBA" id="ARBA00022679"/>
    </source>
</evidence>
<dbReference type="InterPro" id="IPR000182">
    <property type="entry name" value="GNAT_dom"/>
</dbReference>
<dbReference type="CDD" id="cd04301">
    <property type="entry name" value="NAT_SF"/>
    <property type="match status" value="1"/>
</dbReference>
<keyword evidence="1" id="KW-0808">Transferase</keyword>
<dbReference type="EMBL" id="BAABGY010000007">
    <property type="protein sequence ID" value="GAA4327518.1"/>
    <property type="molecule type" value="Genomic_DNA"/>
</dbReference>
<organism evidence="4 5">
    <name type="scientific">Flaviaesturariibacter amylovorans</name>
    <dbReference type="NCBI Taxonomy" id="1084520"/>
    <lineage>
        <taxon>Bacteria</taxon>
        <taxon>Pseudomonadati</taxon>
        <taxon>Bacteroidota</taxon>
        <taxon>Chitinophagia</taxon>
        <taxon>Chitinophagales</taxon>
        <taxon>Chitinophagaceae</taxon>
        <taxon>Flaviaestuariibacter</taxon>
    </lineage>
</organism>
<dbReference type="PANTHER" id="PTHR43877:SF2">
    <property type="entry name" value="AMINOALKYLPHOSPHONATE N-ACETYLTRANSFERASE-RELATED"/>
    <property type="match status" value="1"/>
</dbReference>
<keyword evidence="5" id="KW-1185">Reference proteome</keyword>
<accession>A0ABP8GNB6</accession>
<protein>
    <submittedName>
        <fullName evidence="4">GNAT family N-acetyltransferase</fullName>
    </submittedName>
</protein>
<proteinExistence type="predicted"/>
<dbReference type="PROSITE" id="PS51186">
    <property type="entry name" value="GNAT"/>
    <property type="match status" value="1"/>
</dbReference>
<gene>
    <name evidence="4" type="ORF">GCM10023184_16750</name>
</gene>
<feature type="domain" description="N-acetyltransferase" evidence="3">
    <location>
        <begin position="3"/>
        <end position="173"/>
    </location>
</feature>
<sequence>MSASITLATTTDIPSLLALVNAAYRGEAARAGWTHEADLIEGAQRTDEAELAAKIAHPDAVILKYTDADAGLQACVYLEKRGSELYLGMLSVDPRQQGSGIGKRLLESAEVHARRVGCTSVVMSVISVRTELIDWYARQGYVPTGDTEPFPEEERFGKPRQPLHFIWLRKEIN</sequence>
<dbReference type="InterPro" id="IPR016181">
    <property type="entry name" value="Acyl_CoA_acyltransferase"/>
</dbReference>
<dbReference type="InterPro" id="IPR050832">
    <property type="entry name" value="Bact_Acetyltransf"/>
</dbReference>
<evidence type="ECO:0000313" key="4">
    <source>
        <dbReference type="EMBL" id="GAA4327518.1"/>
    </source>
</evidence>
<evidence type="ECO:0000256" key="2">
    <source>
        <dbReference type="ARBA" id="ARBA00023315"/>
    </source>
</evidence>
<dbReference type="RefSeq" id="WP_345255038.1">
    <property type="nucleotide sequence ID" value="NZ_BAABGY010000007.1"/>
</dbReference>
<keyword evidence="2" id="KW-0012">Acyltransferase</keyword>
<dbReference type="Pfam" id="PF00583">
    <property type="entry name" value="Acetyltransf_1"/>
    <property type="match status" value="1"/>
</dbReference>
<dbReference type="SUPFAM" id="SSF55729">
    <property type="entry name" value="Acyl-CoA N-acyltransferases (Nat)"/>
    <property type="match status" value="1"/>
</dbReference>